<evidence type="ECO:0000256" key="1">
    <source>
        <dbReference type="SAM" id="MobiDB-lite"/>
    </source>
</evidence>
<evidence type="ECO:0000313" key="4">
    <source>
        <dbReference type="Proteomes" id="UP000053825"/>
    </source>
</evidence>
<feature type="transmembrane region" description="Helical" evidence="2">
    <location>
        <begin position="123"/>
        <end position="142"/>
    </location>
</feature>
<feature type="transmembrane region" description="Helical" evidence="2">
    <location>
        <begin position="46"/>
        <end position="78"/>
    </location>
</feature>
<keyword evidence="2" id="KW-1133">Transmembrane helix</keyword>
<dbReference type="EMBL" id="KQ414784">
    <property type="protein sequence ID" value="KOC61033.1"/>
    <property type="molecule type" value="Genomic_DNA"/>
</dbReference>
<dbReference type="AlphaFoldDB" id="A0A0L7QQX6"/>
<gene>
    <name evidence="3" type="ORF">WH47_04298</name>
</gene>
<feature type="transmembrane region" description="Helical" evidence="2">
    <location>
        <begin position="90"/>
        <end position="111"/>
    </location>
</feature>
<proteinExistence type="predicted"/>
<feature type="compositionally biased region" description="Polar residues" evidence="1">
    <location>
        <begin position="459"/>
        <end position="469"/>
    </location>
</feature>
<protein>
    <submittedName>
        <fullName evidence="3">Uncharacterized protein</fullName>
    </submittedName>
</protein>
<feature type="compositionally biased region" description="Polar residues" evidence="1">
    <location>
        <begin position="420"/>
        <end position="437"/>
    </location>
</feature>
<reference evidence="3 4" key="1">
    <citation type="submission" date="2015-07" db="EMBL/GenBank/DDBJ databases">
        <title>The genome of Habropoda laboriosa.</title>
        <authorList>
            <person name="Pan H."/>
            <person name="Kapheim K."/>
        </authorList>
    </citation>
    <scope>NUCLEOTIDE SEQUENCE [LARGE SCALE GENOMIC DNA]</scope>
    <source>
        <strain evidence="3">0110345459</strain>
    </source>
</reference>
<dbReference type="OrthoDB" id="8180835at2759"/>
<feature type="transmembrane region" description="Helical" evidence="2">
    <location>
        <begin position="7"/>
        <end position="26"/>
    </location>
</feature>
<feature type="region of interest" description="Disordered" evidence="1">
    <location>
        <begin position="370"/>
        <end position="403"/>
    </location>
</feature>
<feature type="compositionally biased region" description="Basic and acidic residues" evidence="1">
    <location>
        <begin position="226"/>
        <end position="262"/>
    </location>
</feature>
<keyword evidence="4" id="KW-1185">Reference proteome</keyword>
<evidence type="ECO:0000313" key="3">
    <source>
        <dbReference type="EMBL" id="KOC61033.1"/>
    </source>
</evidence>
<dbReference type="Proteomes" id="UP000053825">
    <property type="component" value="Unassembled WGS sequence"/>
</dbReference>
<feature type="compositionally biased region" description="Basic and acidic residues" evidence="1">
    <location>
        <begin position="197"/>
        <end position="216"/>
    </location>
</feature>
<keyword evidence="2" id="KW-0472">Membrane</keyword>
<name>A0A0L7QQX6_9HYME</name>
<organism evidence="3 4">
    <name type="scientific">Habropoda laboriosa</name>
    <dbReference type="NCBI Taxonomy" id="597456"/>
    <lineage>
        <taxon>Eukaryota</taxon>
        <taxon>Metazoa</taxon>
        <taxon>Ecdysozoa</taxon>
        <taxon>Arthropoda</taxon>
        <taxon>Hexapoda</taxon>
        <taxon>Insecta</taxon>
        <taxon>Pterygota</taxon>
        <taxon>Neoptera</taxon>
        <taxon>Endopterygota</taxon>
        <taxon>Hymenoptera</taxon>
        <taxon>Apocrita</taxon>
        <taxon>Aculeata</taxon>
        <taxon>Apoidea</taxon>
        <taxon>Anthophila</taxon>
        <taxon>Apidae</taxon>
        <taxon>Habropoda</taxon>
    </lineage>
</organism>
<feature type="region of interest" description="Disordered" evidence="1">
    <location>
        <begin position="420"/>
        <end position="469"/>
    </location>
</feature>
<accession>A0A0L7QQX6</accession>
<feature type="region of interest" description="Disordered" evidence="1">
    <location>
        <begin position="180"/>
        <end position="268"/>
    </location>
</feature>
<keyword evidence="2" id="KW-0812">Transmembrane</keyword>
<sequence>MWNRKVFIRIVEVILCIACVVALRVTDDESRRVFHYLRSRSREWSLLTNVTWGAIGAALATATCGGYIIITTGLLIAAATGELTGRKTELFFLGLGVILFGIVGALSMASIENVPQDLIDNAAVFGALCLVTALVFIADLLMSTPKKKHKQGITERLTDKRGNSVFLFNVTAKRQVAPTIITEKESKSPKTSSPKLSKKDKNGNVNDGFDKVEEQVQKSSVAEQSEDPRRWEQERSSSQRLKDAYRDEENESFNREDREPKEYTQNFENGRALRDSQMYRDAETQKATRDSYKMDHRMEMPTVVYKSRDIYQRPMDEVDTPRFPTETNSRSESVFAKIMNPGVKIMKVERDVEETLEGYRYSDTSQYDNVPVRMRGMSPKSRKKNRDVSFNVPPPPKGYGKELDRSKDDIEMLEECFHSLRTSSTGTQTPNIRTPSAANEPGYVRHTASNWPHEMKTKTPGSSPSHARN</sequence>
<evidence type="ECO:0000256" key="2">
    <source>
        <dbReference type="SAM" id="Phobius"/>
    </source>
</evidence>